<dbReference type="Pfam" id="PF20723">
    <property type="entry name" value="Pellino_RING"/>
    <property type="match status" value="1"/>
</dbReference>
<dbReference type="PANTHER" id="PTHR12098">
    <property type="entry name" value="E3 UBIQUITIN-PROTEIN LIGASE PELLINO-RELATED"/>
    <property type="match status" value="1"/>
</dbReference>
<dbReference type="Gene3D" id="3.30.40.10">
    <property type="entry name" value="Zinc/RING finger domain, C3HC4 (zinc finger)"/>
    <property type="match status" value="1"/>
</dbReference>
<reference evidence="2" key="1">
    <citation type="submission" date="2022-11" db="EMBL/GenBank/DDBJ databases">
        <authorList>
            <person name="Kikuchi T."/>
        </authorList>
    </citation>
    <scope>NUCLEOTIDE SEQUENCE</scope>
    <source>
        <strain evidence="2">PS1010</strain>
    </source>
</reference>
<evidence type="ECO:0000313" key="2">
    <source>
        <dbReference type="EMBL" id="CAI5441092.1"/>
    </source>
</evidence>
<dbReference type="PANTHER" id="PTHR12098:SF2">
    <property type="entry name" value="PROTEIN PELLINO"/>
    <property type="match status" value="1"/>
</dbReference>
<organism evidence="2 3">
    <name type="scientific">Caenorhabditis angaria</name>
    <dbReference type="NCBI Taxonomy" id="860376"/>
    <lineage>
        <taxon>Eukaryota</taxon>
        <taxon>Metazoa</taxon>
        <taxon>Ecdysozoa</taxon>
        <taxon>Nematoda</taxon>
        <taxon>Chromadorea</taxon>
        <taxon>Rhabditida</taxon>
        <taxon>Rhabditina</taxon>
        <taxon>Rhabditomorpha</taxon>
        <taxon>Rhabditoidea</taxon>
        <taxon>Rhabditidae</taxon>
        <taxon>Peloderinae</taxon>
        <taxon>Caenorhabditis</taxon>
    </lineage>
</organism>
<evidence type="ECO:0000259" key="1">
    <source>
        <dbReference type="Pfam" id="PF20723"/>
    </source>
</evidence>
<dbReference type="GO" id="GO:0008592">
    <property type="term" value="P:regulation of Toll signaling pathway"/>
    <property type="evidence" value="ECO:0007669"/>
    <property type="project" value="InterPro"/>
</dbReference>
<dbReference type="GO" id="GO:0061630">
    <property type="term" value="F:ubiquitin protein ligase activity"/>
    <property type="evidence" value="ECO:0007669"/>
    <property type="project" value="InterPro"/>
</dbReference>
<protein>
    <recommendedName>
        <fullName evidence="1">Pellino RING domain-containing protein</fullName>
    </recommendedName>
</protein>
<dbReference type="GO" id="GO:0000209">
    <property type="term" value="P:protein polyubiquitination"/>
    <property type="evidence" value="ECO:0007669"/>
    <property type="project" value="InterPro"/>
</dbReference>
<feature type="domain" description="Pellino RING" evidence="1">
    <location>
        <begin position="131"/>
        <end position="251"/>
    </location>
</feature>
<keyword evidence="3" id="KW-1185">Reference proteome</keyword>
<dbReference type="InterPro" id="IPR013083">
    <property type="entry name" value="Znf_RING/FYVE/PHD"/>
</dbReference>
<name>A0A9P1I7U9_9PELO</name>
<sequence>MCAFDDSNARAMPAVKLAPVVNQVPRRTRRTKVDDVDYEELVMSAINFSGPSSEDEIQIFMSKTYPKTDDMAKKIEETLKMLVKKGVLLKIGEIFKKATAPKENRRVSRRLSDKKAATALLPNAVENMARLNKKMPFCPVTYDALEVRQNTSNASSQPAIFTSCGHVQSVTTRWNNMQCPMCLKVSMAVSISCALQGHCDNGDLELVYNPCGHIASQETVRRHLASPTSKNCPFCARTLNPNNPTIKAFFQFEN</sequence>
<accession>A0A9P1I7U9</accession>
<dbReference type="InterPro" id="IPR048335">
    <property type="entry name" value="Pellino_RING"/>
</dbReference>
<dbReference type="EMBL" id="CANHGI010000002">
    <property type="protein sequence ID" value="CAI5441092.1"/>
    <property type="molecule type" value="Genomic_DNA"/>
</dbReference>
<comment type="caution">
    <text evidence="2">The sequence shown here is derived from an EMBL/GenBank/DDBJ whole genome shotgun (WGS) entry which is preliminary data.</text>
</comment>
<dbReference type="OrthoDB" id="8801906at2759"/>
<dbReference type="Proteomes" id="UP001152747">
    <property type="component" value="Unassembled WGS sequence"/>
</dbReference>
<dbReference type="InterPro" id="IPR006800">
    <property type="entry name" value="Pellino_fam"/>
</dbReference>
<proteinExistence type="predicted"/>
<gene>
    <name evidence="2" type="ORF">CAMP_LOCUS3729</name>
</gene>
<evidence type="ECO:0000313" key="3">
    <source>
        <dbReference type="Proteomes" id="UP001152747"/>
    </source>
</evidence>
<dbReference type="AlphaFoldDB" id="A0A9P1I7U9"/>